<dbReference type="EMBL" id="QLLL01000004">
    <property type="protein sequence ID" value="RAJ05137.1"/>
    <property type="molecule type" value="Genomic_DNA"/>
</dbReference>
<reference evidence="2 3" key="1">
    <citation type="submission" date="2018-06" db="EMBL/GenBank/DDBJ databases">
        <title>Genomic Encyclopedia of Archaeal and Bacterial Type Strains, Phase II (KMG-II): from individual species to whole genera.</title>
        <authorList>
            <person name="Goeker M."/>
        </authorList>
    </citation>
    <scope>NUCLEOTIDE SEQUENCE [LARGE SCALE GENOMIC DNA]</scope>
    <source>
        <strain evidence="2 3">DSM 23857</strain>
    </source>
</reference>
<dbReference type="InterPro" id="IPR016181">
    <property type="entry name" value="Acyl_CoA_acyltransferase"/>
</dbReference>
<dbReference type="PROSITE" id="PS51186">
    <property type="entry name" value="GNAT"/>
    <property type="match status" value="1"/>
</dbReference>
<dbReference type="Proteomes" id="UP000249547">
    <property type="component" value="Unassembled WGS sequence"/>
</dbReference>
<dbReference type="Pfam" id="PF13302">
    <property type="entry name" value="Acetyltransf_3"/>
    <property type="match status" value="1"/>
</dbReference>
<keyword evidence="2" id="KW-0808">Transferase</keyword>
<dbReference type="AlphaFoldDB" id="A0A327QTR5"/>
<comment type="caution">
    <text evidence="2">The sequence shown here is derived from an EMBL/GenBank/DDBJ whole genome shotgun (WGS) entry which is preliminary data.</text>
</comment>
<dbReference type="SUPFAM" id="SSF55729">
    <property type="entry name" value="Acyl-CoA N-acyltransferases (Nat)"/>
    <property type="match status" value="1"/>
</dbReference>
<protein>
    <submittedName>
        <fullName evidence="2">RimJ/RimL family protein N-acetyltransferase</fullName>
    </submittedName>
</protein>
<accession>A0A327QTR5</accession>
<evidence type="ECO:0000259" key="1">
    <source>
        <dbReference type="PROSITE" id="PS51186"/>
    </source>
</evidence>
<name>A0A327QTR5_9BACT</name>
<keyword evidence="3" id="KW-1185">Reference proteome</keyword>
<dbReference type="GO" id="GO:0016747">
    <property type="term" value="F:acyltransferase activity, transferring groups other than amino-acyl groups"/>
    <property type="evidence" value="ECO:0007669"/>
    <property type="project" value="InterPro"/>
</dbReference>
<sequence length="169" mass="19172">MQTIETPRLTLRYLTPSDADFIFALLNMEDWKKYIGDRKIHTVDHARAYIQTTYMPHYDQNGFGNFGVELKETGQLIGTCGIFKRDGLDHVDVGFAFLPGYAGKGYAFEAASQLLDVAKNTYNITTVQGITVPYNKRSIALLERLGLQFVKHLMLPGDDEVLMLFERTL</sequence>
<dbReference type="PANTHER" id="PTHR43792:SF1">
    <property type="entry name" value="N-ACETYLTRANSFERASE DOMAIN-CONTAINING PROTEIN"/>
    <property type="match status" value="1"/>
</dbReference>
<dbReference type="InterPro" id="IPR051531">
    <property type="entry name" value="N-acetyltransferase"/>
</dbReference>
<dbReference type="RefSeq" id="WP_111597755.1">
    <property type="nucleotide sequence ID" value="NZ_QLLL01000004.1"/>
</dbReference>
<dbReference type="InterPro" id="IPR000182">
    <property type="entry name" value="GNAT_dom"/>
</dbReference>
<dbReference type="Gene3D" id="3.40.630.30">
    <property type="match status" value="1"/>
</dbReference>
<evidence type="ECO:0000313" key="3">
    <source>
        <dbReference type="Proteomes" id="UP000249547"/>
    </source>
</evidence>
<evidence type="ECO:0000313" key="2">
    <source>
        <dbReference type="EMBL" id="RAJ05137.1"/>
    </source>
</evidence>
<proteinExistence type="predicted"/>
<dbReference type="PANTHER" id="PTHR43792">
    <property type="entry name" value="GNAT FAMILY, PUTATIVE (AFU_ORTHOLOGUE AFUA_3G00765)-RELATED-RELATED"/>
    <property type="match status" value="1"/>
</dbReference>
<feature type="domain" description="N-acetyltransferase" evidence="1">
    <location>
        <begin position="9"/>
        <end position="168"/>
    </location>
</feature>
<organism evidence="2 3">
    <name type="scientific">Chitinophaga skermanii</name>
    <dbReference type="NCBI Taxonomy" id="331697"/>
    <lineage>
        <taxon>Bacteria</taxon>
        <taxon>Pseudomonadati</taxon>
        <taxon>Bacteroidota</taxon>
        <taxon>Chitinophagia</taxon>
        <taxon>Chitinophagales</taxon>
        <taxon>Chitinophagaceae</taxon>
        <taxon>Chitinophaga</taxon>
    </lineage>
</organism>
<dbReference type="OrthoDB" id="9798081at2"/>
<gene>
    <name evidence="2" type="ORF">LX64_02291</name>
</gene>